<protein>
    <recommendedName>
        <fullName evidence="3">Glucose uptake inhibitor SgrT</fullName>
    </recommendedName>
</protein>
<dbReference type="GO" id="GO:0046325">
    <property type="term" value="P:negative regulation of D-glucose import"/>
    <property type="evidence" value="ECO:0007669"/>
    <property type="project" value="InterPro"/>
</dbReference>
<gene>
    <name evidence="1" type="ORF">KPNJ2_04623</name>
</gene>
<evidence type="ECO:0008006" key="3">
    <source>
        <dbReference type="Google" id="ProtNLM"/>
    </source>
</evidence>
<dbReference type="AlphaFoldDB" id="W8UNC7"/>
<evidence type="ECO:0000313" key="2">
    <source>
        <dbReference type="Proteomes" id="UP000019586"/>
    </source>
</evidence>
<dbReference type="EMBL" id="CP006918">
    <property type="protein sequence ID" value="AHM81399.1"/>
    <property type="molecule type" value="Genomic_DNA"/>
</dbReference>
<proteinExistence type="predicted"/>
<name>W8UNC7_KLEPN</name>
<dbReference type="Proteomes" id="UP000019586">
    <property type="component" value="Chromosome"/>
</dbReference>
<organism evidence="1 2">
    <name type="scientific">Klebsiella pneumoniae 30684/NJST258_2</name>
    <dbReference type="NCBI Taxonomy" id="1420013"/>
    <lineage>
        <taxon>Bacteria</taxon>
        <taxon>Pseudomonadati</taxon>
        <taxon>Pseudomonadota</taxon>
        <taxon>Gammaproteobacteria</taxon>
        <taxon>Enterobacterales</taxon>
        <taxon>Enterobacteriaceae</taxon>
        <taxon>Klebsiella/Raoultella group</taxon>
        <taxon>Klebsiella</taxon>
        <taxon>Klebsiella pneumoniae complex</taxon>
    </lineage>
</organism>
<dbReference type="InterPro" id="IPR031767">
    <property type="entry name" value="SgrT"/>
</dbReference>
<reference evidence="1 2" key="1">
    <citation type="journal article" date="2014" name="Proc. Natl. Acad. Sci. U.S.A.">
        <title>Molecular dissection of the evolution of carbapenem-resistant multilocus sequence type 258 Klebsiella pneumoniae.</title>
        <authorList>
            <person name="Deleo F.R."/>
            <person name="Chen L."/>
            <person name="Porcella S.F."/>
            <person name="Martens C.A."/>
            <person name="Kobayashi S.D."/>
            <person name="Porter A.R."/>
            <person name="Chavda K.D."/>
            <person name="Jacobs M.R."/>
            <person name="Mathema B."/>
            <person name="Olsen R.J."/>
            <person name="Bonomo R.A."/>
            <person name="Musser J.M."/>
            <person name="Kreiswirth B.N."/>
        </authorList>
    </citation>
    <scope>NUCLEOTIDE SEQUENCE [LARGE SCALE GENOMIC DNA]</scope>
    <source>
        <strain evidence="1">30684/NJST258_2</strain>
    </source>
</reference>
<dbReference type="HOGENOM" id="CLU_209631_0_0_6"/>
<accession>W8UNC7</accession>
<evidence type="ECO:0000313" key="1">
    <source>
        <dbReference type="EMBL" id="AHM81399.1"/>
    </source>
</evidence>
<dbReference type="KEGG" id="kps:KPNJ2_04623"/>
<sequence length="52" mass="6034">MNMMRSTAKSFYQRYFSATQEASWLARLMAGRQQEILGELMQWGVTSTTSDH</sequence>
<dbReference type="Pfam" id="PF15894">
    <property type="entry name" value="SgrT"/>
    <property type="match status" value="1"/>
</dbReference>